<dbReference type="NCBIfam" id="NF009814">
    <property type="entry name" value="PRK13299.1"/>
    <property type="match status" value="1"/>
</dbReference>
<dbReference type="GO" id="GO:0004810">
    <property type="term" value="F:CCA tRNA nucleotidyltransferase activity"/>
    <property type="evidence" value="ECO:0007669"/>
    <property type="project" value="UniProtKB-EC"/>
</dbReference>
<evidence type="ECO:0000256" key="6">
    <source>
        <dbReference type="ARBA" id="ARBA00022741"/>
    </source>
</evidence>
<dbReference type="InterPro" id="IPR032828">
    <property type="entry name" value="PolyA_RNA-bd"/>
</dbReference>
<dbReference type="InterPro" id="IPR043519">
    <property type="entry name" value="NT_sf"/>
</dbReference>
<dbReference type="Pfam" id="PF13735">
    <property type="entry name" value="tRNA_NucTran2_2"/>
    <property type="match status" value="1"/>
</dbReference>
<evidence type="ECO:0000313" key="14">
    <source>
        <dbReference type="Proteomes" id="UP001493487"/>
    </source>
</evidence>
<accession>A0ABV1KNX5</accession>
<gene>
    <name evidence="13" type="ORF">QJS35_03935</name>
</gene>
<reference evidence="13 14" key="1">
    <citation type="journal article" date="2023" name="Genome Announc.">
        <title>Pan-Genome Analyses of the Genus Cohnella and Proposal of the Novel Species Cohnella silvisoli sp. nov., Isolated from Forest Soil.</title>
        <authorList>
            <person name="Wang C."/>
            <person name="Mao L."/>
            <person name="Bao G."/>
            <person name="Zhu H."/>
        </authorList>
    </citation>
    <scope>NUCLEOTIDE SEQUENCE [LARGE SCALE GENOMIC DNA]</scope>
    <source>
        <strain evidence="13 14">NL03-T5-1</strain>
    </source>
</reference>
<dbReference type="SUPFAM" id="SSF81301">
    <property type="entry name" value="Nucleotidyltransferase"/>
    <property type="match status" value="1"/>
</dbReference>
<dbReference type="EC" id="2.7.7.72" evidence="13"/>
<evidence type="ECO:0000256" key="8">
    <source>
        <dbReference type="ARBA" id="ARBA00022884"/>
    </source>
</evidence>
<dbReference type="CDD" id="cd05398">
    <property type="entry name" value="NT_ClassII-CCAase"/>
    <property type="match status" value="1"/>
</dbReference>
<keyword evidence="4 13" id="KW-0548">Nucleotidyltransferase</keyword>
<protein>
    <submittedName>
        <fullName evidence="13">CCA tRNA nucleotidyltransferase</fullName>
        <ecNumber evidence="13">2.7.7.72</ecNumber>
    </submittedName>
</protein>
<evidence type="ECO:0000256" key="3">
    <source>
        <dbReference type="ARBA" id="ARBA00022694"/>
    </source>
</evidence>
<keyword evidence="3" id="KW-0819">tRNA processing</keyword>
<proteinExistence type="inferred from homology"/>
<keyword evidence="7" id="KW-0460">Magnesium</keyword>
<keyword evidence="8 9" id="KW-0694">RNA-binding</keyword>
<evidence type="ECO:0000259" key="10">
    <source>
        <dbReference type="Pfam" id="PF01743"/>
    </source>
</evidence>
<dbReference type="Gene3D" id="1.10.246.80">
    <property type="match status" value="1"/>
</dbReference>
<evidence type="ECO:0000259" key="11">
    <source>
        <dbReference type="Pfam" id="PF12627"/>
    </source>
</evidence>
<evidence type="ECO:0000256" key="2">
    <source>
        <dbReference type="ARBA" id="ARBA00022679"/>
    </source>
</evidence>
<keyword evidence="14" id="KW-1185">Reference proteome</keyword>
<organism evidence="13 14">
    <name type="scientific">Cohnella silvisoli</name>
    <dbReference type="NCBI Taxonomy" id="2873699"/>
    <lineage>
        <taxon>Bacteria</taxon>
        <taxon>Bacillati</taxon>
        <taxon>Bacillota</taxon>
        <taxon>Bacilli</taxon>
        <taxon>Bacillales</taxon>
        <taxon>Paenibacillaceae</taxon>
        <taxon>Cohnella</taxon>
    </lineage>
</organism>
<keyword evidence="6" id="KW-0547">Nucleotide-binding</keyword>
<feature type="domain" description="CCA-adding enzyme C-terminal" evidence="12">
    <location>
        <begin position="277"/>
        <end position="423"/>
    </location>
</feature>
<evidence type="ECO:0000256" key="1">
    <source>
        <dbReference type="ARBA" id="ARBA00001946"/>
    </source>
</evidence>
<evidence type="ECO:0000256" key="9">
    <source>
        <dbReference type="RuleBase" id="RU003953"/>
    </source>
</evidence>
<dbReference type="PANTHER" id="PTHR46173:SF1">
    <property type="entry name" value="CCA TRNA NUCLEOTIDYLTRANSFERASE 1, MITOCHONDRIAL"/>
    <property type="match status" value="1"/>
</dbReference>
<evidence type="ECO:0000259" key="12">
    <source>
        <dbReference type="Pfam" id="PF13735"/>
    </source>
</evidence>
<dbReference type="Pfam" id="PF01743">
    <property type="entry name" value="PolyA_pol"/>
    <property type="match status" value="1"/>
</dbReference>
<evidence type="ECO:0000256" key="4">
    <source>
        <dbReference type="ARBA" id="ARBA00022695"/>
    </source>
</evidence>
<sequence>MDEQDEILWAEGLEVIRKLVLSGHQAYLVGGCVRDKFMGRRLNDIDIATSAKPDEVVDLFARTVPTGVKHGTVTVLENGRSFEVTTFRQEFGYSDSRRPDEVAFVLDVREDLARRDFTMNAMAVGLDGEVVDPFGGREDMQAGVVRCVGEAFERFSEDALRMLRAIRFAAEFDFTLLPEVKQAIIKHRSKLRQVAIERVSVEWDKMMAGSGPEQACHYLLKSGLLTNLKEPLPAGFQTVAEQYRFNELPWEWDITFSGIGSLENDLLYLPLIADPDLRWAALFAGMGLSEKDSMEICGIFRISGRRTTRIAGVVGMSEQLTAFEEHSLEYKEQWIRLVLAYGRTIAEDWLELNESCKATRLEESSWLEEMPAASISELDVRGDELSRLLDKSPGPWIAELLERLLEEVALGCLPNDKGSLLATAKSTIGNRES</sequence>
<dbReference type="Pfam" id="PF12627">
    <property type="entry name" value="PolyA_pol_RNAbd"/>
    <property type="match status" value="1"/>
</dbReference>
<dbReference type="PANTHER" id="PTHR46173">
    <property type="entry name" value="CCA TRNA NUCLEOTIDYLTRANSFERASE 1, MITOCHONDRIAL"/>
    <property type="match status" value="1"/>
</dbReference>
<feature type="domain" description="Poly A polymerase head" evidence="10">
    <location>
        <begin position="26"/>
        <end position="146"/>
    </location>
</feature>
<evidence type="ECO:0000256" key="5">
    <source>
        <dbReference type="ARBA" id="ARBA00022723"/>
    </source>
</evidence>
<dbReference type="InterPro" id="IPR002646">
    <property type="entry name" value="PolA_pol_head_dom"/>
</dbReference>
<dbReference type="InterPro" id="IPR032810">
    <property type="entry name" value="CCA-adding_enz_C"/>
</dbReference>
<evidence type="ECO:0000313" key="13">
    <source>
        <dbReference type="EMBL" id="MEQ4481538.1"/>
    </source>
</evidence>
<feature type="domain" description="tRNA nucleotidyltransferase/poly(A) polymerase RNA and SrmB- binding" evidence="11">
    <location>
        <begin position="173"/>
        <end position="228"/>
    </location>
</feature>
<keyword evidence="5" id="KW-0479">Metal-binding</keyword>
<evidence type="ECO:0000256" key="7">
    <source>
        <dbReference type="ARBA" id="ARBA00022842"/>
    </source>
</evidence>
<comment type="cofactor">
    <cofactor evidence="1">
        <name>Mg(2+)</name>
        <dbReference type="ChEBI" id="CHEBI:18420"/>
    </cofactor>
</comment>
<dbReference type="SUPFAM" id="SSF81891">
    <property type="entry name" value="Poly A polymerase C-terminal region-like"/>
    <property type="match status" value="1"/>
</dbReference>
<comment type="similarity">
    <text evidence="9">Belongs to the tRNA nucleotidyltransferase/poly(A) polymerase family.</text>
</comment>
<dbReference type="Proteomes" id="UP001493487">
    <property type="component" value="Unassembled WGS sequence"/>
</dbReference>
<comment type="caution">
    <text evidence="13">The sequence shown here is derived from an EMBL/GenBank/DDBJ whole genome shotgun (WGS) entry which is preliminary data.</text>
</comment>
<dbReference type="RefSeq" id="WP_232183984.1">
    <property type="nucleotide sequence ID" value="NZ_JAIOAP010000002.1"/>
</dbReference>
<dbReference type="Gene3D" id="1.10.3090.10">
    <property type="entry name" value="cca-adding enzyme, domain 2"/>
    <property type="match status" value="1"/>
</dbReference>
<dbReference type="EMBL" id="JASKHM010000002">
    <property type="protein sequence ID" value="MEQ4481538.1"/>
    <property type="molecule type" value="Genomic_DNA"/>
</dbReference>
<dbReference type="Gene3D" id="3.30.460.10">
    <property type="entry name" value="Beta Polymerase, domain 2"/>
    <property type="match status" value="1"/>
</dbReference>
<keyword evidence="2 9" id="KW-0808">Transferase</keyword>
<dbReference type="InterPro" id="IPR050264">
    <property type="entry name" value="Bact_CCA-adding_enz_type3_sf"/>
</dbReference>
<name>A0ABV1KNX5_9BACL</name>